<feature type="compositionally biased region" description="Acidic residues" evidence="9">
    <location>
        <begin position="51"/>
        <end position="63"/>
    </location>
</feature>
<feature type="region of interest" description="Disordered" evidence="9">
    <location>
        <begin position="25"/>
        <end position="133"/>
    </location>
</feature>
<dbReference type="Proteomes" id="UP000703269">
    <property type="component" value="Unassembled WGS sequence"/>
</dbReference>
<comment type="subcellular location">
    <subcellularLocation>
        <location evidence="1">Nucleus</location>
    </subcellularLocation>
</comment>
<keyword evidence="5" id="KW-0698">rRNA processing</keyword>
<feature type="compositionally biased region" description="Low complexity" evidence="9">
    <location>
        <begin position="84"/>
        <end position="94"/>
    </location>
</feature>
<feature type="compositionally biased region" description="Polar residues" evidence="9">
    <location>
        <begin position="560"/>
        <end position="570"/>
    </location>
</feature>
<feature type="compositionally biased region" description="Low complexity" evidence="9">
    <location>
        <begin position="468"/>
        <end position="483"/>
    </location>
</feature>
<evidence type="ECO:0000256" key="1">
    <source>
        <dbReference type="ARBA" id="ARBA00004123"/>
    </source>
</evidence>
<evidence type="ECO:0000256" key="8">
    <source>
        <dbReference type="ARBA" id="ARBA00023242"/>
    </source>
</evidence>
<feature type="compositionally biased region" description="Acidic residues" evidence="9">
    <location>
        <begin position="270"/>
        <end position="283"/>
    </location>
</feature>
<comment type="similarity">
    <text evidence="2">Belongs to the NAF1 family.</text>
</comment>
<dbReference type="PANTHER" id="PTHR31633:SF1">
    <property type="entry name" value="H_ACA RIBONUCLEOPROTEIN COMPLEX NON-CORE SUBUNIT NAF1"/>
    <property type="match status" value="1"/>
</dbReference>
<dbReference type="Pfam" id="PF04410">
    <property type="entry name" value="Gar1"/>
    <property type="match status" value="1"/>
</dbReference>
<feature type="compositionally biased region" description="Basic and acidic residues" evidence="9">
    <location>
        <begin position="392"/>
        <end position="415"/>
    </location>
</feature>
<sequence length="581" mass="62769">MDFKVPSAIPQDLQIIQDLIGELSPLPESKPAAAEPVLRDNIDASVASSGDDSDADSEREVEENILGQLDSDEDGTPPIKVPGSASDDSASSSDSDSESDEEVPSPTKLPKVEDLAVDDEEDGGGVVSPDQVRTKNEVAEVQIVVPEVERIEEHESMEKVGEVFSIVDKVAIVKGLSQEASGRASDRALDSDTLLVFDDRRVLGYVWETFGPTSQPFYRVQFNDAYPMDTEKVRTGRQVYHVPARSKFVSVSYLKQMFKGSDASNAHDEEPGDDELEFSDDEAEREHKRMAKDRRTGVDPASRQATPLSRDTDMVDDLYGASPYDNPYDDMDLGAGPSRPPPLKYDDPYSDSYGLPDPPVATSSADIRPEPDTHSVQQERAPGRGRGRGKPAGRESFGRERGRGRGRDRPRERGRGRGRGRGGGGGGGDTWGGHQGMNPSADHTARIPRPLSPTSAAIARATGQPAENGAYAGAQQGSNGASGPVDNGWGYQQYPSQMDYGYGYQQSFVQPHINPRFASQFGMSLAYANQMQSMQYAGYSQYGMGYPGGHAPAGEWSGDWSGQNQSTQNGGDVPHQNDGAQ</sequence>
<dbReference type="InterPro" id="IPR040309">
    <property type="entry name" value="Naf1"/>
</dbReference>
<keyword evidence="6" id="KW-0597">Phosphoprotein</keyword>
<proteinExistence type="inferred from homology"/>
<dbReference type="Gene3D" id="2.40.10.230">
    <property type="entry name" value="Probable tRNA pseudouridine synthase domain"/>
    <property type="match status" value="1"/>
</dbReference>
<dbReference type="GO" id="GO:0000493">
    <property type="term" value="P:box H/ACA snoRNP assembly"/>
    <property type="evidence" value="ECO:0007669"/>
    <property type="project" value="InterPro"/>
</dbReference>
<dbReference type="GO" id="GO:0006364">
    <property type="term" value="P:rRNA processing"/>
    <property type="evidence" value="ECO:0007669"/>
    <property type="project" value="UniProtKB-KW"/>
</dbReference>
<dbReference type="InterPro" id="IPR007504">
    <property type="entry name" value="H/ACA_rnp_Gar1/Naf1"/>
</dbReference>
<protein>
    <recommendedName>
        <fullName evidence="3">H/ACA ribonucleoprotein complex non-core subunit NAF1</fullName>
    </recommendedName>
</protein>
<dbReference type="EMBL" id="BPQB01000013">
    <property type="protein sequence ID" value="GJE89576.1"/>
    <property type="molecule type" value="Genomic_DNA"/>
</dbReference>
<dbReference type="GO" id="GO:0005634">
    <property type="term" value="C:nucleus"/>
    <property type="evidence" value="ECO:0007669"/>
    <property type="project" value="UniProtKB-SubCell"/>
</dbReference>
<dbReference type="AlphaFoldDB" id="A0A9P3LBK6"/>
<reference evidence="10 11" key="1">
    <citation type="submission" date="2021-08" db="EMBL/GenBank/DDBJ databases">
        <title>Draft Genome Sequence of Phanerochaete sordida strain YK-624.</title>
        <authorList>
            <person name="Mori T."/>
            <person name="Dohra H."/>
            <person name="Suzuki T."/>
            <person name="Kawagishi H."/>
            <person name="Hirai H."/>
        </authorList>
    </citation>
    <scope>NUCLEOTIDE SEQUENCE [LARGE SCALE GENOMIC DNA]</scope>
    <source>
        <strain evidence="10 11">YK-624</strain>
    </source>
</reference>
<keyword evidence="8" id="KW-0539">Nucleus</keyword>
<keyword evidence="11" id="KW-1185">Reference proteome</keyword>
<keyword evidence="4" id="KW-0690">Ribosome biogenesis</keyword>
<evidence type="ECO:0000256" key="5">
    <source>
        <dbReference type="ARBA" id="ARBA00022552"/>
    </source>
</evidence>
<evidence type="ECO:0000313" key="11">
    <source>
        <dbReference type="Proteomes" id="UP000703269"/>
    </source>
</evidence>
<feature type="region of interest" description="Disordered" evidence="9">
    <location>
        <begin position="262"/>
        <end position="490"/>
    </location>
</feature>
<evidence type="ECO:0000256" key="3">
    <source>
        <dbReference type="ARBA" id="ARBA00021438"/>
    </source>
</evidence>
<evidence type="ECO:0000256" key="6">
    <source>
        <dbReference type="ARBA" id="ARBA00022553"/>
    </source>
</evidence>
<dbReference type="PANTHER" id="PTHR31633">
    <property type="entry name" value="H/ACA RIBONUCLEOPROTEIN COMPLEX NON-CORE SUBUNIT NAF1"/>
    <property type="match status" value="1"/>
</dbReference>
<feature type="region of interest" description="Disordered" evidence="9">
    <location>
        <begin position="550"/>
        <end position="581"/>
    </location>
</feature>
<feature type="compositionally biased region" description="Gly residues" evidence="9">
    <location>
        <begin position="421"/>
        <end position="435"/>
    </location>
</feature>
<gene>
    <name evidence="10" type="ORF">PsYK624_056800</name>
</gene>
<organism evidence="10 11">
    <name type="scientific">Phanerochaete sordida</name>
    <dbReference type="NCBI Taxonomy" id="48140"/>
    <lineage>
        <taxon>Eukaryota</taxon>
        <taxon>Fungi</taxon>
        <taxon>Dikarya</taxon>
        <taxon>Basidiomycota</taxon>
        <taxon>Agaricomycotina</taxon>
        <taxon>Agaricomycetes</taxon>
        <taxon>Polyporales</taxon>
        <taxon>Phanerochaetaceae</taxon>
        <taxon>Phanerochaete</taxon>
    </lineage>
</organism>
<evidence type="ECO:0000256" key="9">
    <source>
        <dbReference type="SAM" id="MobiDB-lite"/>
    </source>
</evidence>
<keyword evidence="7" id="KW-0694">RNA-binding</keyword>
<dbReference type="OrthoDB" id="21550at2759"/>
<dbReference type="GO" id="GO:0001522">
    <property type="term" value="P:pseudouridine synthesis"/>
    <property type="evidence" value="ECO:0007669"/>
    <property type="project" value="InterPro"/>
</dbReference>
<name>A0A9P3LBK6_9APHY</name>
<dbReference type="GO" id="GO:0005732">
    <property type="term" value="C:sno(s)RNA-containing ribonucleoprotein complex"/>
    <property type="evidence" value="ECO:0007669"/>
    <property type="project" value="InterPro"/>
</dbReference>
<evidence type="ECO:0000256" key="4">
    <source>
        <dbReference type="ARBA" id="ARBA00022517"/>
    </source>
</evidence>
<dbReference type="InterPro" id="IPR009000">
    <property type="entry name" value="Transl_B-barrel_sf"/>
</dbReference>
<dbReference type="SUPFAM" id="SSF50447">
    <property type="entry name" value="Translation proteins"/>
    <property type="match status" value="1"/>
</dbReference>
<evidence type="ECO:0000313" key="10">
    <source>
        <dbReference type="EMBL" id="GJE89576.1"/>
    </source>
</evidence>
<dbReference type="GO" id="GO:0003723">
    <property type="term" value="F:RNA binding"/>
    <property type="evidence" value="ECO:0007669"/>
    <property type="project" value="UniProtKB-KW"/>
</dbReference>
<dbReference type="InterPro" id="IPR038664">
    <property type="entry name" value="Gar1/Naf1_Cbf5-bd_sf"/>
</dbReference>
<comment type="caution">
    <text evidence="10">The sequence shown here is derived from an EMBL/GenBank/DDBJ whole genome shotgun (WGS) entry which is preliminary data.</text>
</comment>
<accession>A0A9P3LBK6</accession>
<evidence type="ECO:0000256" key="2">
    <source>
        <dbReference type="ARBA" id="ARBA00009801"/>
    </source>
</evidence>
<evidence type="ECO:0000256" key="7">
    <source>
        <dbReference type="ARBA" id="ARBA00022884"/>
    </source>
</evidence>